<name>A0A4Y3MC37_9PROT</name>
<dbReference type="STRING" id="586239.AD943_08855"/>
<dbReference type="AlphaFoldDB" id="A0A4Y3MC37"/>
<gene>
    <name evidence="1" type="ORF">GRO01_14850</name>
</gene>
<evidence type="ECO:0000313" key="1">
    <source>
        <dbReference type="EMBL" id="GEB03909.1"/>
    </source>
</evidence>
<dbReference type="Proteomes" id="UP000320772">
    <property type="component" value="Unassembled WGS sequence"/>
</dbReference>
<organism evidence="1 2">
    <name type="scientific">Gluconobacter roseus NBRC 3990</name>
    <dbReference type="NCBI Taxonomy" id="1307950"/>
    <lineage>
        <taxon>Bacteria</taxon>
        <taxon>Pseudomonadati</taxon>
        <taxon>Pseudomonadota</taxon>
        <taxon>Alphaproteobacteria</taxon>
        <taxon>Acetobacterales</taxon>
        <taxon>Acetobacteraceae</taxon>
        <taxon>Gluconobacter</taxon>
    </lineage>
</organism>
<comment type="caution">
    <text evidence="1">The sequence shown here is derived from an EMBL/GenBank/DDBJ whole genome shotgun (WGS) entry which is preliminary data.</text>
</comment>
<accession>A0A4Y3MC37</accession>
<proteinExistence type="predicted"/>
<evidence type="ECO:0000313" key="2">
    <source>
        <dbReference type="Proteomes" id="UP000320772"/>
    </source>
</evidence>
<sequence length="62" mass="7024">MSQALEKAISDMHAARNFMMRPDVAEALKHLNSDEVFDVKFRLARSAINLRHEINAKALETA</sequence>
<reference evidence="1 2" key="1">
    <citation type="submission" date="2019-06" db="EMBL/GenBank/DDBJ databases">
        <title>Whole genome shotgun sequence of Gluconobacter roseus NBRC 3990.</title>
        <authorList>
            <person name="Hosoyama A."/>
            <person name="Uohara A."/>
            <person name="Ohji S."/>
            <person name="Ichikawa N."/>
        </authorList>
    </citation>
    <scope>NUCLEOTIDE SEQUENCE [LARGE SCALE GENOMIC DNA]</scope>
    <source>
        <strain evidence="1 2">NBRC 3990</strain>
    </source>
</reference>
<protein>
    <submittedName>
        <fullName evidence="1">Uncharacterized protein</fullName>
    </submittedName>
</protein>
<keyword evidence="2" id="KW-1185">Reference proteome</keyword>
<dbReference type="EMBL" id="BJLY01000002">
    <property type="protein sequence ID" value="GEB03909.1"/>
    <property type="molecule type" value="Genomic_DNA"/>
</dbReference>
<dbReference type="RefSeq" id="WP_062509955.1">
    <property type="nucleotide sequence ID" value="NZ_BAQZ01000003.1"/>
</dbReference>